<feature type="transmembrane region" description="Helical" evidence="8">
    <location>
        <begin position="51"/>
        <end position="69"/>
    </location>
</feature>
<keyword evidence="4 8" id="KW-0812">Transmembrane</keyword>
<feature type="transmembrane region" description="Helical" evidence="8">
    <location>
        <begin position="432"/>
        <end position="449"/>
    </location>
</feature>
<accession>F2LTL6</accession>
<organism evidence="9 10">
    <name type="scientific">Hippea maritima (strain ATCC 700847 / DSM 10411 / MH2)</name>
    <dbReference type="NCBI Taxonomy" id="760142"/>
    <lineage>
        <taxon>Bacteria</taxon>
        <taxon>Pseudomonadati</taxon>
        <taxon>Campylobacterota</taxon>
        <taxon>Desulfurellia</taxon>
        <taxon>Desulfurellales</taxon>
        <taxon>Hippeaceae</taxon>
        <taxon>Hippea</taxon>
    </lineage>
</organism>
<reference evidence="9 10" key="1">
    <citation type="journal article" date="2011" name="Stand. Genomic Sci.">
        <title>Complete genome sequence of the thermophilic sulfur-reducer Hippea maritima type strain (MH(2)).</title>
        <authorList>
            <person name="Huntemann M."/>
            <person name="Lu M."/>
            <person name="Nolan M."/>
            <person name="Lapidus A."/>
            <person name="Lucas S."/>
            <person name="Hammon N."/>
            <person name="Deshpande S."/>
            <person name="Cheng J.F."/>
            <person name="Tapia R."/>
            <person name="Han C."/>
            <person name="Goodwin L."/>
            <person name="Pitluck S."/>
            <person name="Liolios K."/>
            <person name="Pagani I."/>
            <person name="Ivanova N."/>
            <person name="Ovchinikova G."/>
            <person name="Pati A."/>
            <person name="Chen A."/>
            <person name="Palaniappan K."/>
            <person name="Land M."/>
            <person name="Hauser L."/>
            <person name="Jeffries C.D."/>
            <person name="Detter J.C."/>
            <person name="Brambilla E.M."/>
            <person name="Rohde M."/>
            <person name="Spring S."/>
            <person name="Goker M."/>
            <person name="Woyke T."/>
            <person name="Bristow J."/>
            <person name="Eisen J.A."/>
            <person name="Markowitz V."/>
            <person name="Hugenholtz P."/>
            <person name="Kyrpides N.C."/>
            <person name="Klenk H.P."/>
            <person name="Mavromatis K."/>
        </authorList>
    </citation>
    <scope>NUCLEOTIDE SEQUENCE [LARGE SCALE GENOMIC DNA]</scope>
    <source>
        <strain evidence="10">ATCC 700847 / DSM 10411 / MH2</strain>
    </source>
</reference>
<keyword evidence="10" id="KW-1185">Reference proteome</keyword>
<proteinExistence type="inferred from homology"/>
<dbReference type="InterPro" id="IPR050277">
    <property type="entry name" value="Sodium:Solute_Symporter"/>
</dbReference>
<evidence type="ECO:0000256" key="5">
    <source>
        <dbReference type="ARBA" id="ARBA00022989"/>
    </source>
</evidence>
<dbReference type="KEGG" id="hmr:Hipma_0364"/>
<feature type="transmembrane region" description="Helical" evidence="8">
    <location>
        <begin position="229"/>
        <end position="255"/>
    </location>
</feature>
<feature type="transmembrane region" description="Helical" evidence="8">
    <location>
        <begin position="117"/>
        <end position="137"/>
    </location>
</feature>
<feature type="transmembrane region" description="Helical" evidence="8">
    <location>
        <begin position="275"/>
        <end position="293"/>
    </location>
</feature>
<dbReference type="GO" id="GO:0005886">
    <property type="term" value="C:plasma membrane"/>
    <property type="evidence" value="ECO:0007669"/>
    <property type="project" value="TreeGrafter"/>
</dbReference>
<keyword evidence="6 8" id="KW-0472">Membrane</keyword>
<evidence type="ECO:0000313" key="9">
    <source>
        <dbReference type="EMBL" id="AEA33341.1"/>
    </source>
</evidence>
<dbReference type="PANTHER" id="PTHR48086">
    <property type="entry name" value="SODIUM/PROLINE SYMPORTER-RELATED"/>
    <property type="match status" value="1"/>
</dbReference>
<name>F2LTL6_HIPMA</name>
<gene>
    <name evidence="9" type="ordered locus">Hipma_0364</name>
</gene>
<feature type="transmembrane region" description="Helical" evidence="8">
    <location>
        <begin position="166"/>
        <end position="188"/>
    </location>
</feature>
<dbReference type="Gene3D" id="1.20.1730.10">
    <property type="entry name" value="Sodium/glucose cotransporter"/>
    <property type="match status" value="1"/>
</dbReference>
<comment type="subcellular location">
    <subcellularLocation>
        <location evidence="1">Membrane</location>
        <topology evidence="1">Multi-pass membrane protein</topology>
    </subcellularLocation>
</comment>
<dbReference type="GO" id="GO:0022857">
    <property type="term" value="F:transmembrane transporter activity"/>
    <property type="evidence" value="ECO:0007669"/>
    <property type="project" value="InterPro"/>
</dbReference>
<feature type="transmembrane region" description="Helical" evidence="8">
    <location>
        <begin position="305"/>
        <end position="328"/>
    </location>
</feature>
<dbReference type="InParanoid" id="F2LTL6"/>
<evidence type="ECO:0000256" key="8">
    <source>
        <dbReference type="SAM" id="Phobius"/>
    </source>
</evidence>
<dbReference type="FunCoup" id="F2LTL6">
    <property type="interactions" value="156"/>
</dbReference>
<evidence type="ECO:0000256" key="6">
    <source>
        <dbReference type="ARBA" id="ARBA00023136"/>
    </source>
</evidence>
<dbReference type="HOGENOM" id="CLU_018808_15_3_7"/>
<evidence type="ECO:0000256" key="4">
    <source>
        <dbReference type="ARBA" id="ARBA00022692"/>
    </source>
</evidence>
<reference evidence="10" key="2">
    <citation type="submission" date="2011-03" db="EMBL/GenBank/DDBJ databases">
        <title>The complete genome of Hippea maritima DSM 10411.</title>
        <authorList>
            <consortium name="US DOE Joint Genome Institute (JGI-PGF)"/>
            <person name="Lucas S."/>
            <person name="Copeland A."/>
            <person name="Lapidus A."/>
            <person name="Bruce D."/>
            <person name="Goodwin L."/>
            <person name="Pitluck S."/>
            <person name="Peters L."/>
            <person name="Kyrpides N."/>
            <person name="Mavromatis K."/>
            <person name="Pagani I."/>
            <person name="Ivanova N."/>
            <person name="Mikhailova N."/>
            <person name="Lu M."/>
            <person name="Detter J.C."/>
            <person name="Tapia R."/>
            <person name="Han C."/>
            <person name="Land M."/>
            <person name="Hauser L."/>
            <person name="Markowitz V."/>
            <person name="Cheng J.-F."/>
            <person name="Hugenholtz P."/>
            <person name="Woyke T."/>
            <person name="Wu D."/>
            <person name="Spring S."/>
            <person name="Schroeder M."/>
            <person name="Brambilla E."/>
            <person name="Klenk H.-P."/>
            <person name="Eisen J.A."/>
        </authorList>
    </citation>
    <scope>NUCLEOTIDE SEQUENCE [LARGE SCALE GENOMIC DNA]</scope>
    <source>
        <strain evidence="10">ATCC 700847 / DSM 10411 / MH2</strain>
    </source>
</reference>
<feature type="transmembrane region" description="Helical" evidence="8">
    <location>
        <begin position="90"/>
        <end position="111"/>
    </location>
</feature>
<keyword evidence="3" id="KW-0813">Transport</keyword>
<evidence type="ECO:0000256" key="3">
    <source>
        <dbReference type="ARBA" id="ARBA00022448"/>
    </source>
</evidence>
<protein>
    <submittedName>
        <fullName evidence="9">Na+/solute symporter</fullName>
    </submittedName>
</protein>
<feature type="transmembrane region" description="Helical" evidence="8">
    <location>
        <begin position="194"/>
        <end position="217"/>
    </location>
</feature>
<evidence type="ECO:0000256" key="1">
    <source>
        <dbReference type="ARBA" id="ARBA00004141"/>
    </source>
</evidence>
<dbReference type="InterPro" id="IPR038377">
    <property type="entry name" value="Na/Glc_symporter_sf"/>
</dbReference>
<dbReference type="eggNOG" id="COG0591">
    <property type="taxonomic scope" value="Bacteria"/>
</dbReference>
<dbReference type="PANTHER" id="PTHR48086:SF7">
    <property type="entry name" value="SODIUM-SOLUTE SYMPORTER-RELATED"/>
    <property type="match status" value="1"/>
</dbReference>
<evidence type="ECO:0000256" key="7">
    <source>
        <dbReference type="RuleBase" id="RU362091"/>
    </source>
</evidence>
<feature type="transmembrane region" description="Helical" evidence="8">
    <location>
        <begin position="398"/>
        <end position="420"/>
    </location>
</feature>
<feature type="transmembrane region" description="Helical" evidence="8">
    <location>
        <begin position="458"/>
        <end position="476"/>
    </location>
</feature>
<dbReference type="Pfam" id="PF00474">
    <property type="entry name" value="SSF"/>
    <property type="match status" value="1"/>
</dbReference>
<feature type="transmembrane region" description="Helical" evidence="8">
    <location>
        <begin position="12"/>
        <end position="39"/>
    </location>
</feature>
<dbReference type="STRING" id="760142.Hipma_0364"/>
<comment type="similarity">
    <text evidence="2 7">Belongs to the sodium:solute symporter (SSF) (TC 2.A.21) family.</text>
</comment>
<keyword evidence="5 8" id="KW-1133">Transmembrane helix</keyword>
<dbReference type="EMBL" id="CP002606">
    <property type="protein sequence ID" value="AEA33341.1"/>
    <property type="molecule type" value="Genomic_DNA"/>
</dbReference>
<sequence>MFIHFEKTISHIWIIFFSFILLSNFILSFIFIFTFILLISKIHLPEKGASMQILFIVTLILFSGFLLVSHKNVKSEKEFTVAGRGLSASGVSFVIIGTLVGGASTIGTVQLAYTFGLAAWIFTLFSGIACLVLGLFFSKLLREEEVITVSELIGNRFGNKVQKYSSFLGSFGVYIHIVAQFLAAMSIIQTVFSFGRFTSMFAVFVLILIFVVSGGIVSSSYVGRIKVYLLYSLMLLGAFIALLKQHGLVSLIELIPNKNMLSLFSYGKSKAIGDMFSMVIGVLSTQTYLQAIFSAKDVKTAKKGAFLSAALIPPIGIFGIIIGIYMRIHYPELAHNTTLVFPYFIKTYFHPIIAAIFMAGLTIIIVGTASGLTLGVTTNMYIDILKDGLLKRFKVKEVLKLKLIAFIVLASSMAIVLLGLDSRILDWSYLSMGIRGSAVFVPLFMILLIKDKNLLSKLSFIVWLSPVAYLIIALITRH</sequence>
<evidence type="ECO:0000313" key="10">
    <source>
        <dbReference type="Proteomes" id="UP000008139"/>
    </source>
</evidence>
<dbReference type="PROSITE" id="PS50283">
    <property type="entry name" value="NA_SOLUT_SYMP_3"/>
    <property type="match status" value="1"/>
</dbReference>
<dbReference type="AlphaFoldDB" id="F2LTL6"/>
<feature type="transmembrane region" description="Helical" evidence="8">
    <location>
        <begin position="348"/>
        <end position="377"/>
    </location>
</feature>
<dbReference type="Proteomes" id="UP000008139">
    <property type="component" value="Chromosome"/>
</dbReference>
<evidence type="ECO:0000256" key="2">
    <source>
        <dbReference type="ARBA" id="ARBA00006434"/>
    </source>
</evidence>
<dbReference type="InterPro" id="IPR001734">
    <property type="entry name" value="Na/solute_symporter"/>
</dbReference>